<keyword evidence="1" id="KW-0812">Transmembrane</keyword>
<dbReference type="NCBIfam" id="TIGR00426">
    <property type="entry name" value="competence protein ComEA helix-hairpin-helix repeat region"/>
    <property type="match status" value="1"/>
</dbReference>
<feature type="domain" description="Helix-hairpin-helix DNA-binding motif class 1" evidence="2">
    <location>
        <begin position="100"/>
        <end position="119"/>
    </location>
</feature>
<comment type="caution">
    <text evidence="3">The sequence shown here is derived from an EMBL/GenBank/DDBJ whole genome shotgun (WGS) entry which is preliminary data.</text>
</comment>
<dbReference type="EMBL" id="PPFX01000018">
    <property type="protein sequence ID" value="PNU20090.1"/>
    <property type="molecule type" value="Genomic_DNA"/>
</dbReference>
<dbReference type="GO" id="GO:0015628">
    <property type="term" value="P:protein secretion by the type II secretion system"/>
    <property type="evidence" value="ECO:0007669"/>
    <property type="project" value="TreeGrafter"/>
</dbReference>
<dbReference type="PANTHER" id="PTHR21180">
    <property type="entry name" value="ENDONUCLEASE/EXONUCLEASE/PHOSPHATASE FAMILY DOMAIN-CONTAINING PROTEIN 1"/>
    <property type="match status" value="1"/>
</dbReference>
<feature type="domain" description="Helix-hairpin-helix DNA-binding motif class 1" evidence="2">
    <location>
        <begin position="130"/>
        <end position="149"/>
    </location>
</feature>
<dbReference type="SMART" id="SM00278">
    <property type="entry name" value="HhH1"/>
    <property type="match status" value="2"/>
</dbReference>
<dbReference type="OrthoDB" id="5296317at2"/>
<keyword evidence="1" id="KW-1133">Transmembrane helix</keyword>
<dbReference type="AlphaFoldDB" id="A0A2K2HA27"/>
<gene>
    <name evidence="3" type="ORF">C2E25_09245</name>
</gene>
<accession>A0A2K2HA27</accession>
<dbReference type="InterPro" id="IPR051675">
    <property type="entry name" value="Endo/Exo/Phosphatase_dom_1"/>
</dbReference>
<dbReference type="Gene3D" id="1.10.150.320">
    <property type="entry name" value="Photosystem II 12 kDa extrinsic protein"/>
    <property type="match status" value="1"/>
</dbReference>
<dbReference type="GO" id="GO:0003677">
    <property type="term" value="F:DNA binding"/>
    <property type="evidence" value="ECO:0007669"/>
    <property type="project" value="InterPro"/>
</dbReference>
<evidence type="ECO:0000313" key="4">
    <source>
        <dbReference type="Proteomes" id="UP000236340"/>
    </source>
</evidence>
<evidence type="ECO:0000256" key="1">
    <source>
        <dbReference type="SAM" id="Phobius"/>
    </source>
</evidence>
<dbReference type="InterPro" id="IPR003583">
    <property type="entry name" value="Hlx-hairpin-Hlx_DNA-bd_motif"/>
</dbReference>
<evidence type="ECO:0000313" key="3">
    <source>
        <dbReference type="EMBL" id="PNU20090.1"/>
    </source>
</evidence>
<dbReference type="Pfam" id="PF12836">
    <property type="entry name" value="HHH_3"/>
    <property type="match status" value="1"/>
</dbReference>
<dbReference type="GO" id="GO:0006281">
    <property type="term" value="P:DNA repair"/>
    <property type="evidence" value="ECO:0007669"/>
    <property type="project" value="InterPro"/>
</dbReference>
<dbReference type="GO" id="GO:0015627">
    <property type="term" value="C:type II protein secretion system complex"/>
    <property type="evidence" value="ECO:0007669"/>
    <property type="project" value="TreeGrafter"/>
</dbReference>
<evidence type="ECO:0000259" key="2">
    <source>
        <dbReference type="SMART" id="SM00278"/>
    </source>
</evidence>
<dbReference type="SUPFAM" id="SSF47781">
    <property type="entry name" value="RuvA domain 2-like"/>
    <property type="match status" value="1"/>
</dbReference>
<dbReference type="Proteomes" id="UP000236340">
    <property type="component" value="Unassembled WGS sequence"/>
</dbReference>
<organism evidence="3 4">
    <name type="scientific">Geothermobacter hydrogeniphilus</name>
    <dbReference type="NCBI Taxonomy" id="1969733"/>
    <lineage>
        <taxon>Bacteria</taxon>
        <taxon>Pseudomonadati</taxon>
        <taxon>Thermodesulfobacteriota</taxon>
        <taxon>Desulfuromonadia</taxon>
        <taxon>Desulfuromonadales</taxon>
        <taxon>Geothermobacteraceae</taxon>
        <taxon>Geothermobacter</taxon>
    </lineage>
</organism>
<reference evidence="3 4" key="1">
    <citation type="journal article" date="2018" name="Genome Announc.">
        <title>Genome Sequence of Geothermobacter sp. HR-1 Iron Reducer from the Loihi Seamount.</title>
        <authorList>
            <person name="Smith H."/>
            <person name="Abuyen K."/>
            <person name="Tremblay J."/>
            <person name="Savalia P."/>
            <person name="Perez-Rodriguez I."/>
            <person name="Emerson D."/>
            <person name="Tully B."/>
            <person name="Amend J."/>
        </authorList>
    </citation>
    <scope>NUCLEOTIDE SEQUENCE [LARGE SCALE GENOMIC DNA]</scope>
    <source>
        <strain evidence="3 4">HR-1</strain>
    </source>
</reference>
<keyword evidence="1" id="KW-0472">Membrane</keyword>
<dbReference type="InterPro" id="IPR004509">
    <property type="entry name" value="Competence_ComEA_HhH"/>
</dbReference>
<protein>
    <recommendedName>
        <fullName evidence="2">Helix-hairpin-helix DNA-binding motif class 1 domain-containing protein</fullName>
    </recommendedName>
</protein>
<feature type="transmembrane region" description="Helical" evidence="1">
    <location>
        <begin position="58"/>
        <end position="78"/>
    </location>
</feature>
<proteinExistence type="predicted"/>
<name>A0A2K2HA27_9BACT</name>
<sequence length="153" mass="16640">MGALQVFGNPIQAKHLHSPSNRNSRIQVVNKPRKEGGRLPEALSIQPFSWRKRTMKRLFVAVLLVVSSLFVFSLPAGAAEVPLQAQVKTGAVNVNVATTRELQKLPGVGQVTAERIVAFRDANGPFASVDALIKVQGIGRKTLEKIRPLVVVE</sequence>
<dbReference type="PANTHER" id="PTHR21180:SF32">
    <property type="entry name" value="ENDONUCLEASE_EXONUCLEASE_PHOSPHATASE FAMILY DOMAIN-CONTAINING PROTEIN 1"/>
    <property type="match status" value="1"/>
</dbReference>
<dbReference type="InterPro" id="IPR010994">
    <property type="entry name" value="RuvA_2-like"/>
</dbReference>